<evidence type="ECO:0000313" key="2">
    <source>
        <dbReference type="Proteomes" id="UP001652338"/>
    </source>
</evidence>
<dbReference type="RefSeq" id="WP_262655539.1">
    <property type="nucleotide sequence ID" value="NZ_JAOQKE010000021.1"/>
</dbReference>
<proteinExistence type="predicted"/>
<evidence type="ECO:0000313" key="1">
    <source>
        <dbReference type="EMBL" id="MCU6726274.1"/>
    </source>
</evidence>
<keyword evidence="2" id="KW-1185">Reference proteome</keyword>
<evidence type="ECO:0008006" key="3">
    <source>
        <dbReference type="Google" id="ProtNLM"/>
    </source>
</evidence>
<accession>A0ABT2SP48</accession>
<dbReference type="EMBL" id="JAOQKE010000021">
    <property type="protein sequence ID" value="MCU6726274.1"/>
    <property type="molecule type" value="Genomic_DNA"/>
</dbReference>
<name>A0ABT2SP48_9FIRM</name>
<sequence>MREKSRYQMNVSVVTESLRMRAGKDAPEEEAARVWKKFSETRQEPVKMAMALWGYFLKEGISVQQHQEMAAYLKPRVRNAVEALIEEDEPEKIAVLEQAGWFGEKELDDFIRTARERQKLQALVYLMKEKDAHYGYREEMLEL</sequence>
<protein>
    <recommendedName>
        <fullName evidence="3">Regulatory protein RecX</fullName>
    </recommendedName>
</protein>
<gene>
    <name evidence="1" type="ORF">OCV47_13175</name>
</gene>
<comment type="caution">
    <text evidence="1">The sequence shown here is derived from an EMBL/GenBank/DDBJ whole genome shotgun (WGS) entry which is preliminary data.</text>
</comment>
<dbReference type="Proteomes" id="UP001652338">
    <property type="component" value="Unassembled WGS sequence"/>
</dbReference>
<reference evidence="1 2" key="1">
    <citation type="journal article" date="2021" name="ISME Commun">
        <title>Automated analysis of genomic sequences facilitates high-throughput and comprehensive description of bacteria.</title>
        <authorList>
            <person name="Hitch T.C.A."/>
        </authorList>
    </citation>
    <scope>NUCLEOTIDE SEQUENCE [LARGE SCALE GENOMIC DNA]</scope>
    <source>
        <strain evidence="1 2">Sanger_29</strain>
    </source>
</reference>
<organism evidence="1 2">
    <name type="scientific">Muricoprocola aceti</name>
    <dbReference type="NCBI Taxonomy" id="2981772"/>
    <lineage>
        <taxon>Bacteria</taxon>
        <taxon>Bacillati</taxon>
        <taxon>Bacillota</taxon>
        <taxon>Clostridia</taxon>
        <taxon>Lachnospirales</taxon>
        <taxon>Lachnospiraceae</taxon>
        <taxon>Muricoprocola</taxon>
    </lineage>
</organism>